<accession>A0A6A2ZPE8</accession>
<reference evidence="1" key="1">
    <citation type="submission" date="2019-09" db="EMBL/GenBank/DDBJ databases">
        <title>Draft genome information of white flower Hibiscus syriacus.</title>
        <authorList>
            <person name="Kim Y.-M."/>
        </authorList>
    </citation>
    <scope>NUCLEOTIDE SEQUENCE [LARGE SCALE GENOMIC DNA]</scope>
    <source>
        <strain evidence="1">YM2019G1</strain>
    </source>
</reference>
<gene>
    <name evidence="1" type="ORF">F3Y22_tig00110799pilonHSYRG00023</name>
</gene>
<sequence>MPHLSRPNVIASMKEAVSDGAKALSFIQNLGPRPYKEFIDKARSKLAEIESGLAASLEVLFLCPRPGEAYAKLLKEAEERLVKIYEDVAENSDEANAELARILQ</sequence>
<proteinExistence type="predicted"/>
<name>A0A6A2ZPE8_HIBSY</name>
<keyword evidence="2" id="KW-1185">Reference proteome</keyword>
<dbReference type="Proteomes" id="UP000436088">
    <property type="component" value="Unassembled WGS sequence"/>
</dbReference>
<organism evidence="1 2">
    <name type="scientific">Hibiscus syriacus</name>
    <name type="common">Rose of Sharon</name>
    <dbReference type="NCBI Taxonomy" id="106335"/>
    <lineage>
        <taxon>Eukaryota</taxon>
        <taxon>Viridiplantae</taxon>
        <taxon>Streptophyta</taxon>
        <taxon>Embryophyta</taxon>
        <taxon>Tracheophyta</taxon>
        <taxon>Spermatophyta</taxon>
        <taxon>Magnoliopsida</taxon>
        <taxon>eudicotyledons</taxon>
        <taxon>Gunneridae</taxon>
        <taxon>Pentapetalae</taxon>
        <taxon>rosids</taxon>
        <taxon>malvids</taxon>
        <taxon>Malvales</taxon>
        <taxon>Malvaceae</taxon>
        <taxon>Malvoideae</taxon>
        <taxon>Hibiscus</taxon>
    </lineage>
</organism>
<dbReference type="AlphaFoldDB" id="A0A6A2ZPE8"/>
<dbReference type="EMBL" id="VEPZ02001117">
    <property type="protein sequence ID" value="KAE8693600.1"/>
    <property type="molecule type" value="Genomic_DNA"/>
</dbReference>
<evidence type="ECO:0000313" key="1">
    <source>
        <dbReference type="EMBL" id="KAE8693600.1"/>
    </source>
</evidence>
<evidence type="ECO:0000313" key="2">
    <source>
        <dbReference type="Proteomes" id="UP000436088"/>
    </source>
</evidence>
<comment type="caution">
    <text evidence="1">The sequence shown here is derived from an EMBL/GenBank/DDBJ whole genome shotgun (WGS) entry which is preliminary data.</text>
</comment>
<protein>
    <submittedName>
        <fullName evidence="1">Uncharacterized protein</fullName>
    </submittedName>
</protein>